<dbReference type="PANTHER" id="PTHR45662">
    <property type="entry name" value="PHOSPHATIDYLINOSITIDE PHOSPHATASE SAC1"/>
    <property type="match status" value="1"/>
</dbReference>
<keyword evidence="1" id="KW-1133">Transmembrane helix</keyword>
<feature type="domain" description="SAC" evidence="2">
    <location>
        <begin position="20"/>
        <end position="302"/>
    </location>
</feature>
<reference evidence="3 4" key="1">
    <citation type="journal article" date="2018" name="MBio">
        <title>Comparative Genomics Reveals the Core Gene Toolbox for the Fungus-Insect Symbiosis.</title>
        <authorList>
            <person name="Wang Y."/>
            <person name="Stata M."/>
            <person name="Wang W."/>
            <person name="Stajich J.E."/>
            <person name="White M.M."/>
            <person name="Moncalvo J.M."/>
        </authorList>
    </citation>
    <scope>NUCLEOTIDE SEQUENCE [LARGE SCALE GENOMIC DNA]</scope>
    <source>
        <strain evidence="3 4">AUS-77-4</strain>
    </source>
</reference>
<comment type="caution">
    <text evidence="3">The sequence shown here is derived from an EMBL/GenBank/DDBJ whole genome shotgun (WGS) entry which is preliminary data.</text>
</comment>
<sequence length="463" mass="52764">MSVSLKVQSNIKRLEISYFPLLAGVILKVTSVTIQNRPISIALITRRSRYNQGTRYFSRGVDEEGNVANYAETEEIVEFSINKSSNINDLKIVQPYFETIILSQTQIRGSIPLSWAQVINGLYKPQLVINEANSTKGFLSHCNKIQNDYKRVLMINLVDKKKYEKPIGAAFGRMVNSQRFDNIAYIHLDFHSVSKELGKNVGEELARLVSDEISAFGGYRYSVESELELGTQSGVFRTNCMDCLDRTNVVQSMVANQWLTRELRHFSILSYNQQIEDFPSVHFVLRNLWADNADIISLAYSGTPALKTDLTRTGKRTIVGIISDGVNSIGRYIHNNYFDGFRQDSFDLMLGKYRVSNGVFIDNETNKLVGYGLVSLAFLLFIYIYSTLYSTYNLSMILSMLLPLVGIIFLYCMLVIILNRSYPIFIGYMLNWPVLKNYPYSYSPTSKSSFILPQPYSVHNKRA</sequence>
<dbReference type="EMBL" id="MBFT01000380">
    <property type="protein sequence ID" value="PVU92234.1"/>
    <property type="molecule type" value="Genomic_DNA"/>
</dbReference>
<dbReference type="PROSITE" id="PS50275">
    <property type="entry name" value="SAC"/>
    <property type="match status" value="1"/>
</dbReference>
<evidence type="ECO:0000313" key="4">
    <source>
        <dbReference type="Proteomes" id="UP000245699"/>
    </source>
</evidence>
<keyword evidence="4" id="KW-1185">Reference proteome</keyword>
<evidence type="ECO:0000256" key="1">
    <source>
        <dbReference type="SAM" id="Phobius"/>
    </source>
</evidence>
<dbReference type="GO" id="GO:0046856">
    <property type="term" value="P:phosphatidylinositol dephosphorylation"/>
    <property type="evidence" value="ECO:0007669"/>
    <property type="project" value="TreeGrafter"/>
</dbReference>
<dbReference type="GO" id="GO:0005783">
    <property type="term" value="C:endoplasmic reticulum"/>
    <property type="evidence" value="ECO:0007669"/>
    <property type="project" value="TreeGrafter"/>
</dbReference>
<feature type="transmembrane region" description="Helical" evidence="1">
    <location>
        <begin position="368"/>
        <end position="385"/>
    </location>
</feature>
<keyword evidence="1" id="KW-0812">Transmembrane</keyword>
<gene>
    <name evidence="3" type="ORF">BB559_003781</name>
</gene>
<dbReference type="STRING" id="61424.A0A2T9YIX5"/>
<protein>
    <recommendedName>
        <fullName evidence="2">SAC domain-containing protein</fullName>
    </recommendedName>
</protein>
<name>A0A2T9YIX5_9FUNG</name>
<keyword evidence="1" id="KW-0472">Membrane</keyword>
<dbReference type="Proteomes" id="UP000245699">
    <property type="component" value="Unassembled WGS sequence"/>
</dbReference>
<dbReference type="PANTHER" id="PTHR45662:SF2">
    <property type="entry name" value="PHOSPHATIDYLINOSITOL-3-PHOSPHATASE SAC1"/>
    <property type="match status" value="1"/>
</dbReference>
<evidence type="ECO:0000313" key="3">
    <source>
        <dbReference type="EMBL" id="PVU92234.1"/>
    </source>
</evidence>
<evidence type="ECO:0000259" key="2">
    <source>
        <dbReference type="PROSITE" id="PS50275"/>
    </source>
</evidence>
<dbReference type="OrthoDB" id="405996at2759"/>
<proteinExistence type="predicted"/>
<dbReference type="Pfam" id="PF02383">
    <property type="entry name" value="Syja_N"/>
    <property type="match status" value="1"/>
</dbReference>
<dbReference type="InterPro" id="IPR002013">
    <property type="entry name" value="SAC_dom"/>
</dbReference>
<dbReference type="GO" id="GO:0043812">
    <property type="term" value="F:phosphatidylinositol-4-phosphate phosphatase activity"/>
    <property type="evidence" value="ECO:0007669"/>
    <property type="project" value="TreeGrafter"/>
</dbReference>
<accession>A0A2T9YIX5</accession>
<organism evidence="3 4">
    <name type="scientific">Furculomyces boomerangus</name>
    <dbReference type="NCBI Taxonomy" id="61424"/>
    <lineage>
        <taxon>Eukaryota</taxon>
        <taxon>Fungi</taxon>
        <taxon>Fungi incertae sedis</taxon>
        <taxon>Zoopagomycota</taxon>
        <taxon>Kickxellomycotina</taxon>
        <taxon>Harpellomycetes</taxon>
        <taxon>Harpellales</taxon>
        <taxon>Harpellaceae</taxon>
        <taxon>Furculomyces</taxon>
    </lineage>
</organism>
<dbReference type="AlphaFoldDB" id="A0A2T9YIX5"/>
<feature type="transmembrane region" description="Helical" evidence="1">
    <location>
        <begin position="397"/>
        <end position="419"/>
    </location>
</feature>